<dbReference type="PANTHER" id="PTHR24347">
    <property type="entry name" value="SERINE/THREONINE-PROTEIN KINASE"/>
    <property type="match status" value="1"/>
</dbReference>
<dbReference type="InterPro" id="IPR000719">
    <property type="entry name" value="Prot_kinase_dom"/>
</dbReference>
<keyword evidence="4" id="KW-0418">Kinase</keyword>
<reference evidence="7 8" key="1">
    <citation type="journal article" date="2006" name="Nature">
        <title>Global trends of whole-genome duplications revealed by the ciliate Paramecium tetraurelia.</title>
        <authorList>
            <consortium name="Genoscope"/>
            <person name="Aury J.-M."/>
            <person name="Jaillon O."/>
            <person name="Duret L."/>
            <person name="Noel B."/>
            <person name="Jubin C."/>
            <person name="Porcel B.M."/>
            <person name="Segurens B."/>
            <person name="Daubin V."/>
            <person name="Anthouard V."/>
            <person name="Aiach N."/>
            <person name="Arnaiz O."/>
            <person name="Billaut A."/>
            <person name="Beisson J."/>
            <person name="Blanc I."/>
            <person name="Bouhouche K."/>
            <person name="Camara F."/>
            <person name="Duharcourt S."/>
            <person name="Guigo R."/>
            <person name="Gogendeau D."/>
            <person name="Katinka M."/>
            <person name="Keller A.-M."/>
            <person name="Kissmehl R."/>
            <person name="Klotz C."/>
            <person name="Koll F."/>
            <person name="Le Moue A."/>
            <person name="Lepere C."/>
            <person name="Malinsky S."/>
            <person name="Nowacki M."/>
            <person name="Nowak J.K."/>
            <person name="Plattner H."/>
            <person name="Poulain J."/>
            <person name="Ruiz F."/>
            <person name="Serrano V."/>
            <person name="Zagulski M."/>
            <person name="Dessen P."/>
            <person name="Betermier M."/>
            <person name="Weissenbach J."/>
            <person name="Scarpelli C."/>
            <person name="Schachter V."/>
            <person name="Sperling L."/>
            <person name="Meyer E."/>
            <person name="Cohen J."/>
            <person name="Wincker P."/>
        </authorList>
    </citation>
    <scope>NUCLEOTIDE SEQUENCE [LARGE SCALE GENOMIC DNA]</scope>
    <source>
        <strain evidence="7 8">Stock d4-2</strain>
    </source>
</reference>
<dbReference type="InterPro" id="IPR011009">
    <property type="entry name" value="Kinase-like_dom_sf"/>
</dbReference>
<keyword evidence="1 3" id="KW-0547">Nucleotide-binding</keyword>
<feature type="region of interest" description="Disordered" evidence="5">
    <location>
        <begin position="400"/>
        <end position="451"/>
    </location>
</feature>
<dbReference type="SMART" id="SM00220">
    <property type="entry name" value="S_TKc"/>
    <property type="match status" value="1"/>
</dbReference>
<evidence type="ECO:0000259" key="6">
    <source>
        <dbReference type="PROSITE" id="PS50011"/>
    </source>
</evidence>
<proteinExistence type="inferred from homology"/>
<dbReference type="PROSITE" id="PS50011">
    <property type="entry name" value="PROTEIN_KINASE_DOM"/>
    <property type="match status" value="1"/>
</dbReference>
<dbReference type="OMA" id="MRSSEYF"/>
<evidence type="ECO:0000256" key="2">
    <source>
        <dbReference type="ARBA" id="ARBA00022840"/>
    </source>
</evidence>
<dbReference type="PROSITE" id="PS00107">
    <property type="entry name" value="PROTEIN_KINASE_ATP"/>
    <property type="match status" value="1"/>
</dbReference>
<keyword evidence="4" id="KW-0808">Transferase</keyword>
<organism evidence="7 8">
    <name type="scientific">Paramecium tetraurelia</name>
    <dbReference type="NCBI Taxonomy" id="5888"/>
    <lineage>
        <taxon>Eukaryota</taxon>
        <taxon>Sar</taxon>
        <taxon>Alveolata</taxon>
        <taxon>Ciliophora</taxon>
        <taxon>Intramacronucleata</taxon>
        <taxon>Oligohymenophorea</taxon>
        <taxon>Peniculida</taxon>
        <taxon>Parameciidae</taxon>
        <taxon>Paramecium</taxon>
    </lineage>
</organism>
<dbReference type="InParanoid" id="A0DTQ7"/>
<dbReference type="GO" id="GO:0004674">
    <property type="term" value="F:protein serine/threonine kinase activity"/>
    <property type="evidence" value="ECO:0000318"/>
    <property type="project" value="GO_Central"/>
</dbReference>
<protein>
    <recommendedName>
        <fullName evidence="6">Protein kinase domain-containing protein</fullName>
    </recommendedName>
</protein>
<dbReference type="AlphaFoldDB" id="A0DTQ7"/>
<feature type="compositionally biased region" description="Polar residues" evidence="5">
    <location>
        <begin position="330"/>
        <end position="347"/>
    </location>
</feature>
<dbReference type="Pfam" id="PF00069">
    <property type="entry name" value="Pkinase"/>
    <property type="match status" value="1"/>
</dbReference>
<dbReference type="Proteomes" id="UP000000600">
    <property type="component" value="Unassembled WGS sequence"/>
</dbReference>
<dbReference type="KEGG" id="ptm:GSPATT00020106001"/>
<evidence type="ECO:0000256" key="1">
    <source>
        <dbReference type="ARBA" id="ARBA00022741"/>
    </source>
</evidence>
<feature type="region of interest" description="Disordered" evidence="5">
    <location>
        <begin position="322"/>
        <end position="347"/>
    </location>
</feature>
<name>A0DTQ7_PARTE</name>
<dbReference type="GO" id="GO:0005737">
    <property type="term" value="C:cytoplasm"/>
    <property type="evidence" value="ECO:0000318"/>
    <property type="project" value="GO_Central"/>
</dbReference>
<evidence type="ECO:0000256" key="5">
    <source>
        <dbReference type="SAM" id="MobiDB-lite"/>
    </source>
</evidence>
<dbReference type="RefSeq" id="XP_001453821.1">
    <property type="nucleotide sequence ID" value="XM_001453784.1"/>
</dbReference>
<dbReference type="Gene3D" id="1.10.510.10">
    <property type="entry name" value="Transferase(Phosphotransferase) domain 1"/>
    <property type="match status" value="1"/>
</dbReference>
<feature type="compositionally biased region" description="Polar residues" evidence="5">
    <location>
        <begin position="400"/>
        <end position="409"/>
    </location>
</feature>
<dbReference type="EMBL" id="CT868574">
    <property type="protein sequence ID" value="CAK86424.1"/>
    <property type="molecule type" value="Genomic_DNA"/>
</dbReference>
<feature type="domain" description="Protein kinase" evidence="6">
    <location>
        <begin position="20"/>
        <end position="280"/>
    </location>
</feature>
<gene>
    <name evidence="7" type="ORF">GSPATT00020106001</name>
</gene>
<dbReference type="InterPro" id="IPR017441">
    <property type="entry name" value="Protein_kinase_ATP_BS"/>
</dbReference>
<comment type="similarity">
    <text evidence="4">Belongs to the protein kinase superfamily.</text>
</comment>
<accession>A0DTQ7</accession>
<dbReference type="GO" id="GO:0005524">
    <property type="term" value="F:ATP binding"/>
    <property type="evidence" value="ECO:0007669"/>
    <property type="project" value="UniProtKB-UniRule"/>
</dbReference>
<keyword evidence="8" id="KW-1185">Reference proteome</keyword>
<evidence type="ECO:0000313" key="8">
    <source>
        <dbReference type="Proteomes" id="UP000000600"/>
    </source>
</evidence>
<dbReference type="OrthoDB" id="309279at2759"/>
<sequence length="451" mass="52042">MNDVSILIDELNDQILTDQFVYIDLLGGGAYGQVVKAQSKELNQIVAIKVNEFGLNVQIIERIKNKAQDQEASLLEKCNHKNIVHFHKLLYTHNHLYIIMEYLQGITLQEVIQKQLLENKVRNLIKQILEGLSYLHNQGIIHRDLKPSNIYLVRENNKSIVKLIDLGLSYQISSHKIANKQCGTLLYMAPELAQDVPYNQTVDIFALGIILYQLFHDGQHPFFVPGMRSSEYFRRLAKLEFDLRFRENIPPMAKDFIQKTMALQPDDRMSAYQCLDHPWIKNVEQQKFPITTNEIISTFIVKQKFIKIIKALMVQTKLSQLSIKKDPKDSQSNQYTKSNLTDVNSQQEQEFIHLRLPMSQRDKPPLSKSKMLKTVQGTFNTPQMSKREVSRQSLALSFINSPQNMTPSSKSKRTLKTPSPTQFRLPAIKSPKQAQSPSMANNINKSRFFQQ</sequence>
<dbReference type="HOGENOM" id="CLU_607602_0_0_1"/>
<dbReference type="PROSITE" id="PS00108">
    <property type="entry name" value="PROTEIN_KINASE_ST"/>
    <property type="match status" value="1"/>
</dbReference>
<keyword evidence="2 3" id="KW-0067">ATP-binding</keyword>
<dbReference type="InterPro" id="IPR008271">
    <property type="entry name" value="Ser/Thr_kinase_AS"/>
</dbReference>
<evidence type="ECO:0000256" key="4">
    <source>
        <dbReference type="RuleBase" id="RU000304"/>
    </source>
</evidence>
<dbReference type="eggNOG" id="KOG0032">
    <property type="taxonomic scope" value="Eukaryota"/>
</dbReference>
<evidence type="ECO:0000313" key="7">
    <source>
        <dbReference type="EMBL" id="CAK86424.1"/>
    </source>
</evidence>
<feature type="binding site" evidence="3">
    <location>
        <position position="49"/>
    </location>
    <ligand>
        <name>ATP</name>
        <dbReference type="ChEBI" id="CHEBI:30616"/>
    </ligand>
</feature>
<keyword evidence="4" id="KW-0723">Serine/threonine-protein kinase</keyword>
<evidence type="ECO:0000256" key="3">
    <source>
        <dbReference type="PROSITE-ProRule" id="PRU10141"/>
    </source>
</evidence>
<dbReference type="SUPFAM" id="SSF56112">
    <property type="entry name" value="Protein kinase-like (PK-like)"/>
    <property type="match status" value="1"/>
</dbReference>
<dbReference type="GeneID" id="5039606"/>
<feature type="compositionally biased region" description="Polar residues" evidence="5">
    <location>
        <begin position="432"/>
        <end position="451"/>
    </location>
</feature>